<dbReference type="InterPro" id="IPR011440">
    <property type="entry name" value="DUF1543"/>
</dbReference>
<proteinExistence type="predicted"/>
<organism evidence="2 3">
    <name type="scientific">Acinetobacter apis</name>
    <dbReference type="NCBI Taxonomy" id="1229165"/>
    <lineage>
        <taxon>Bacteria</taxon>
        <taxon>Pseudomonadati</taxon>
        <taxon>Pseudomonadota</taxon>
        <taxon>Gammaproteobacteria</taxon>
        <taxon>Moraxellales</taxon>
        <taxon>Moraxellaceae</taxon>
        <taxon>Acinetobacter</taxon>
    </lineage>
</organism>
<dbReference type="Pfam" id="PF07566">
    <property type="entry name" value="DUF1543"/>
    <property type="match status" value="1"/>
</dbReference>
<dbReference type="EMBL" id="FZLN01000002">
    <property type="protein sequence ID" value="SNQ29621.1"/>
    <property type="molecule type" value="Genomic_DNA"/>
</dbReference>
<evidence type="ECO:0000313" key="3">
    <source>
        <dbReference type="Proteomes" id="UP000243463"/>
    </source>
</evidence>
<dbReference type="Gene3D" id="3.50.100.10">
    <property type="entry name" value="protein il1583 domain"/>
    <property type="match status" value="1"/>
</dbReference>
<sequence length="170" mass="19691">MLNLYLVLLGGKHAQAHIEVHDIRPVICTDLSHSYGKLKQQWFGLKQGVHIDGWMKIHGVSYQGIDYRVVIQPEPPHQSVQLKLYLINLGAYVPHLFGEIHKYVVVAGHDPMDAKQEGKFFIEQHWEKAHTDAVIDVDDCIELTLFDDYHIHLEQGHYDVNQFKNDYIII</sequence>
<dbReference type="Gene3D" id="3.10.20.10">
    <property type="match status" value="1"/>
</dbReference>
<dbReference type="Proteomes" id="UP000243463">
    <property type="component" value="Unassembled WGS sequence"/>
</dbReference>
<accession>A0A217EGJ1</accession>
<dbReference type="RefSeq" id="WP_228149619.1">
    <property type="nucleotide sequence ID" value="NZ_FZLN01000002.1"/>
</dbReference>
<reference evidence="3" key="1">
    <citation type="submission" date="2017-06" db="EMBL/GenBank/DDBJ databases">
        <authorList>
            <person name="Varghese N."/>
            <person name="Submissions S."/>
        </authorList>
    </citation>
    <scope>NUCLEOTIDE SEQUENCE [LARGE SCALE GENOMIC DNA]</scope>
    <source>
        <strain evidence="3">ANC 5114</strain>
    </source>
</reference>
<name>A0A217EGJ1_9GAMM</name>
<keyword evidence="3" id="KW-1185">Reference proteome</keyword>
<protein>
    <recommendedName>
        <fullName evidence="1">DUF1543 domain-containing protein</fullName>
    </recommendedName>
</protein>
<dbReference type="AlphaFoldDB" id="A0A217EGJ1"/>
<evidence type="ECO:0000259" key="1">
    <source>
        <dbReference type="Pfam" id="PF07566"/>
    </source>
</evidence>
<evidence type="ECO:0000313" key="2">
    <source>
        <dbReference type="EMBL" id="SNQ29621.1"/>
    </source>
</evidence>
<feature type="domain" description="DUF1543" evidence="1">
    <location>
        <begin position="16"/>
        <end position="61"/>
    </location>
</feature>
<gene>
    <name evidence="2" type="ORF">SAMN05444584_1582</name>
</gene>